<name>L0AUE7_THEEQ</name>
<dbReference type="CDD" id="cd21134">
    <property type="entry name" value="YTH"/>
    <property type="match status" value="1"/>
</dbReference>
<dbReference type="InterPro" id="IPR007275">
    <property type="entry name" value="YTH_domain"/>
</dbReference>
<dbReference type="eggNOG" id="ENOG502T079">
    <property type="taxonomic scope" value="Eukaryota"/>
</dbReference>
<proteinExistence type="predicted"/>
<dbReference type="RefSeq" id="XP_004828923.1">
    <property type="nucleotide sequence ID" value="XM_004828866.1"/>
</dbReference>
<evidence type="ECO:0000313" key="3">
    <source>
        <dbReference type="Proteomes" id="UP000031512"/>
    </source>
</evidence>
<dbReference type="GO" id="GO:0003723">
    <property type="term" value="F:RNA binding"/>
    <property type="evidence" value="ECO:0007669"/>
    <property type="project" value="InterPro"/>
</dbReference>
<dbReference type="OrthoDB" id="6103986at2759"/>
<evidence type="ECO:0000313" key="2">
    <source>
        <dbReference type="EMBL" id="AFZ79257.1"/>
    </source>
</evidence>
<feature type="domain" description="YTH" evidence="1">
    <location>
        <begin position="25"/>
        <end position="164"/>
    </location>
</feature>
<reference evidence="2 3" key="1">
    <citation type="journal article" date="2012" name="BMC Genomics">
        <title>Comparative genomic analysis and phylogenetic position of Theileria equi.</title>
        <authorList>
            <person name="Kappmeyer L.S."/>
            <person name="Thiagarajan M."/>
            <person name="Herndon D.R."/>
            <person name="Ramsay J.D."/>
            <person name="Caler E."/>
            <person name="Djikeng A."/>
            <person name="Gillespie J.J."/>
            <person name="Lau A.O."/>
            <person name="Roalson E.H."/>
            <person name="Silva J.C."/>
            <person name="Silva M.G."/>
            <person name="Suarez C.E."/>
            <person name="Ueti M.W."/>
            <person name="Nene V.M."/>
            <person name="Mealey R.H."/>
            <person name="Knowles D.P."/>
            <person name="Brayton K.A."/>
        </authorList>
    </citation>
    <scope>NUCLEOTIDE SEQUENCE [LARGE SCALE GENOMIC DNA]</scope>
    <source>
        <strain evidence="2 3">WA</strain>
    </source>
</reference>
<dbReference type="STRING" id="1537102.L0AUE7"/>
<accession>L0AUE7</accession>
<keyword evidence="3" id="KW-1185">Reference proteome</keyword>
<dbReference type="PROSITE" id="PS50882">
    <property type="entry name" value="YTH"/>
    <property type="match status" value="1"/>
</dbReference>
<evidence type="ECO:0000259" key="1">
    <source>
        <dbReference type="PROSITE" id="PS50882"/>
    </source>
</evidence>
<gene>
    <name evidence="2" type="ORF">BEWA_021040</name>
</gene>
<protein>
    <recommendedName>
        <fullName evidence="1">YTH domain-containing protein</fullName>
    </recommendedName>
</protein>
<dbReference type="Proteomes" id="UP000031512">
    <property type="component" value="Chromosome 1"/>
</dbReference>
<dbReference type="Pfam" id="PF04146">
    <property type="entry name" value="YTH"/>
    <property type="match status" value="1"/>
</dbReference>
<dbReference type="KEGG" id="beq:BEWA_021040"/>
<dbReference type="AlphaFoldDB" id="L0AUE7"/>
<dbReference type="EMBL" id="CP001669">
    <property type="protein sequence ID" value="AFZ79257.1"/>
    <property type="molecule type" value="Genomic_DNA"/>
</dbReference>
<dbReference type="VEuPathDB" id="PiroplasmaDB:BEWA_021040"/>
<sequence length="280" mass="32001">MDLSQYLFKNVPHSTARKIYRHKRTLFYIVNCFSEENVVYALKYDAWATTSKGDTTFKRHLSAGLNVVVFFSLQGTQNSPSKLVGYALIRSKPGVSKAKNVFKLPSGKTFRGRTFDILWLRCFNVPETEFSHLKNKLDEKKHIKVGPEILEIDSLCGYKLCKIFEKKFLESDTSAVNPQISLLNIPSGTHDINLKNIFAANPRFHPLLPLPILPGNPKVKSSSNAYSFDIASEFNPALLIFPVDLSNMSYDTYISLYQRSNQYWLNTPDRFKELSQDLEN</sequence>
<dbReference type="Gene3D" id="3.10.590.10">
    <property type="entry name" value="ph1033 like domains"/>
    <property type="match status" value="1"/>
</dbReference>
<dbReference type="GeneID" id="15803894"/>
<organism evidence="2 3">
    <name type="scientific">Theileria equi strain WA</name>
    <dbReference type="NCBI Taxonomy" id="1537102"/>
    <lineage>
        <taxon>Eukaryota</taxon>
        <taxon>Sar</taxon>
        <taxon>Alveolata</taxon>
        <taxon>Apicomplexa</taxon>
        <taxon>Aconoidasida</taxon>
        <taxon>Piroplasmida</taxon>
        <taxon>Theileriidae</taxon>
        <taxon>Theileria</taxon>
    </lineage>
</organism>